<sequence length="40" mass="4584">ELNKHNKHYKHNKHLVIQFAIELTYLRGGVKIKGPVGLSC</sequence>
<organism evidence="1">
    <name type="scientific">marine sediment metagenome</name>
    <dbReference type="NCBI Taxonomy" id="412755"/>
    <lineage>
        <taxon>unclassified sequences</taxon>
        <taxon>metagenomes</taxon>
        <taxon>ecological metagenomes</taxon>
    </lineage>
</organism>
<evidence type="ECO:0000313" key="1">
    <source>
        <dbReference type="EMBL" id="GAG18834.1"/>
    </source>
</evidence>
<feature type="non-terminal residue" evidence="1">
    <location>
        <position position="1"/>
    </location>
</feature>
<comment type="caution">
    <text evidence="1">The sequence shown here is derived from an EMBL/GenBank/DDBJ whole genome shotgun (WGS) entry which is preliminary data.</text>
</comment>
<dbReference type="AlphaFoldDB" id="X0VKL4"/>
<accession>X0VKL4</accession>
<proteinExistence type="predicted"/>
<dbReference type="EMBL" id="BARS01038107">
    <property type="protein sequence ID" value="GAG18834.1"/>
    <property type="molecule type" value="Genomic_DNA"/>
</dbReference>
<name>X0VKL4_9ZZZZ</name>
<gene>
    <name evidence="1" type="ORF">S01H1_58341</name>
</gene>
<reference evidence="1" key="1">
    <citation type="journal article" date="2014" name="Front. Microbiol.">
        <title>High frequency of phylogenetically diverse reductive dehalogenase-homologous genes in deep subseafloor sedimentary metagenomes.</title>
        <authorList>
            <person name="Kawai M."/>
            <person name="Futagami T."/>
            <person name="Toyoda A."/>
            <person name="Takaki Y."/>
            <person name="Nishi S."/>
            <person name="Hori S."/>
            <person name="Arai W."/>
            <person name="Tsubouchi T."/>
            <person name="Morono Y."/>
            <person name="Uchiyama I."/>
            <person name="Ito T."/>
            <person name="Fujiyama A."/>
            <person name="Inagaki F."/>
            <person name="Takami H."/>
        </authorList>
    </citation>
    <scope>NUCLEOTIDE SEQUENCE</scope>
    <source>
        <strain evidence="1">Expedition CK06-06</strain>
    </source>
</reference>
<protein>
    <submittedName>
        <fullName evidence="1">Uncharacterized protein</fullName>
    </submittedName>
</protein>